<feature type="domain" description="Response regulatory" evidence="9">
    <location>
        <begin position="885"/>
        <end position="1001"/>
    </location>
</feature>
<dbReference type="OrthoDB" id="9796100at2"/>
<dbReference type="SMART" id="SM00448">
    <property type="entry name" value="REC"/>
    <property type="match status" value="2"/>
</dbReference>
<feature type="modified residue" description="4-aspartylphosphate" evidence="6">
    <location>
        <position position="935"/>
    </location>
</feature>
<keyword evidence="7" id="KW-0175">Coiled coil</keyword>
<feature type="domain" description="Response regulatory" evidence="9">
    <location>
        <begin position="1050"/>
        <end position="1161"/>
    </location>
</feature>
<dbReference type="InterPro" id="IPR001789">
    <property type="entry name" value="Sig_transdc_resp-reg_receiver"/>
</dbReference>
<dbReference type="CDD" id="cd00130">
    <property type="entry name" value="PAS"/>
    <property type="match status" value="1"/>
</dbReference>
<dbReference type="Gene3D" id="3.30.450.20">
    <property type="entry name" value="PAS domain"/>
    <property type="match status" value="3"/>
</dbReference>
<dbReference type="InterPro" id="IPR003661">
    <property type="entry name" value="HisK_dim/P_dom"/>
</dbReference>
<evidence type="ECO:0000259" key="10">
    <source>
        <dbReference type="PROSITE" id="PS50112"/>
    </source>
</evidence>
<dbReference type="SUPFAM" id="SSF55781">
    <property type="entry name" value="GAF domain-like"/>
    <property type="match status" value="1"/>
</dbReference>
<dbReference type="SMART" id="SM00091">
    <property type="entry name" value="PAS"/>
    <property type="match status" value="2"/>
</dbReference>
<dbReference type="InterPro" id="IPR004358">
    <property type="entry name" value="Sig_transdc_His_kin-like_C"/>
</dbReference>
<dbReference type="SMART" id="SM00387">
    <property type="entry name" value="HATPase_c"/>
    <property type="match status" value="1"/>
</dbReference>
<dbReference type="PROSITE" id="PS50113">
    <property type="entry name" value="PAC"/>
    <property type="match status" value="2"/>
</dbReference>
<dbReference type="Gene3D" id="1.10.287.130">
    <property type="match status" value="1"/>
</dbReference>
<dbReference type="InterPro" id="IPR035965">
    <property type="entry name" value="PAS-like_dom_sf"/>
</dbReference>
<dbReference type="SUPFAM" id="SSF55785">
    <property type="entry name" value="PYP-like sensor domain (PAS domain)"/>
    <property type="match status" value="3"/>
</dbReference>
<proteinExistence type="predicted"/>
<dbReference type="CDD" id="cd00082">
    <property type="entry name" value="HisKA"/>
    <property type="match status" value="1"/>
</dbReference>
<evidence type="ECO:0000256" key="7">
    <source>
        <dbReference type="SAM" id="Coils"/>
    </source>
</evidence>
<feature type="coiled-coil region" evidence="7">
    <location>
        <begin position="599"/>
        <end position="626"/>
    </location>
</feature>
<dbReference type="InterPro" id="IPR029016">
    <property type="entry name" value="GAF-like_dom_sf"/>
</dbReference>
<dbReference type="InterPro" id="IPR036097">
    <property type="entry name" value="HisK_dim/P_sf"/>
</dbReference>
<organism evidence="12 13">
    <name type="scientific">Stella humosa</name>
    <dbReference type="NCBI Taxonomy" id="94"/>
    <lineage>
        <taxon>Bacteria</taxon>
        <taxon>Pseudomonadati</taxon>
        <taxon>Pseudomonadota</taxon>
        <taxon>Alphaproteobacteria</taxon>
        <taxon>Rhodospirillales</taxon>
        <taxon>Stellaceae</taxon>
        <taxon>Stella</taxon>
    </lineage>
</organism>
<evidence type="ECO:0000259" key="8">
    <source>
        <dbReference type="PROSITE" id="PS50109"/>
    </source>
</evidence>
<keyword evidence="4" id="KW-0808">Transferase</keyword>
<dbReference type="RefSeq" id="WP_123689663.1">
    <property type="nucleotide sequence ID" value="NZ_AP019700.1"/>
</dbReference>
<dbReference type="InterPro" id="IPR011006">
    <property type="entry name" value="CheY-like_superfamily"/>
</dbReference>
<dbReference type="Pfam" id="PF13185">
    <property type="entry name" value="GAF_2"/>
    <property type="match status" value="1"/>
</dbReference>
<dbReference type="Pfam" id="PF00512">
    <property type="entry name" value="HisKA"/>
    <property type="match status" value="1"/>
</dbReference>
<dbReference type="PROSITE" id="PS50110">
    <property type="entry name" value="RESPONSE_REGULATORY"/>
    <property type="match status" value="2"/>
</dbReference>
<sequence>MNDDVDGRADRCGHAFLAGGGEAAGIIAGFDWAATPLGPIAAWPAHLKTTVSLILRSPVPIVTLWGEDGVMIYNDAYSVFAGRRHPRLFGTNVRAGWPEVADFNDNVMKVGLAGGTLAYRDQELVLDRDGAPAPAWMNLDYSPILDEAGRPCAVMAVVVETTGKVRAEQRLTAERESLRRMFEQAPGMIAMLDGPDHVFTMANAAYLALVGNRDVIGRPAREALPEIEGQGFIALLDAVRASGEAFVGRGVRLLLTIGPAVEERFLDFVYQPIVGEDRGISGIFVQAHDVTEQRLTENALRESEERFRLVAESAPVMLWMGDRTGACVYVNEAQRAFWGVTLEDLPGFDWAATVHPDDLAGLVEPLGQAMAAPGPVTTEARFRRADGEYRIIRTNAQPRFDARGEFVGMIGVNVDMTAVRAAEARLVGETRVLEILNQTGAALAAELDLDRIVQLVTDAGVELVGAQFGAFFYNVLDDEGESYMLYALSGVPREAFAQFAMPRATAIFQPTFKGEGVVRSDDILADPRYGRSGPHHGMPAGHLPVRSYLAVPVASRSGEVLGGLFFGHATPGMFKAEHETLLLGIAGQAATAIDNARLFQALQSLNANLEQRVEDEVARRASAEGALRQAQKMDAIGKLTGGVAHDFNNLLQVVSGNLQLLAKDVAGSERAERRIENAMASVSRGSKLARQLLAFGRRQALEPKVVNIGRLVSGMADMLRRTIGEGVDVDTMVAGGLWNTLIDPGQLEDALLNLAINARDAMDETGKLTIEVGNAFLDDAYAREHADVGAGQYVVLAVTDTGSGMTPDVLAQAFEPFFSTKPQGKGTGLGLSMVYGFVKQSGGHVKIYSEVGQGTTVKLYLPRSHQGEDLATPPPTGPIAGGTETILVAEDDEHVRDTVVEMLGDLGYRVLIARDAESALIVVQSGIPIDLLFTDVVMPGNLRSPELARKARELQPGMAVLFTSGYTENSIVHGGRLDAGVELLSKPYTREALARKVRHVLANQAQRRRADAPRPGAALAPLPAAPVPAAPVLVAPALVTPVPVPAADLTVLLCEDDDLVRMATADMLAELGLRVIEAATAAEALARVEAAAVDVLVTDVGLPDLSGLELAARVRAIVPALPILFATGHAFLPEAAALGRTAVVAKPYDAEELGRMIRRLVVEGAGR</sequence>
<dbReference type="InterPro" id="IPR013655">
    <property type="entry name" value="PAS_fold_3"/>
</dbReference>
<evidence type="ECO:0000256" key="3">
    <source>
        <dbReference type="ARBA" id="ARBA00022553"/>
    </source>
</evidence>
<dbReference type="EC" id="2.7.13.3" evidence="2"/>
<feature type="domain" description="PAC" evidence="11">
    <location>
        <begin position="120"/>
        <end position="173"/>
    </location>
</feature>
<evidence type="ECO:0000313" key="12">
    <source>
        <dbReference type="EMBL" id="ROQ00375.1"/>
    </source>
</evidence>
<dbReference type="PANTHER" id="PTHR43065:SF49">
    <property type="entry name" value="HISTIDINE KINASE"/>
    <property type="match status" value="1"/>
</dbReference>
<dbReference type="PROSITE" id="PS50109">
    <property type="entry name" value="HIS_KIN"/>
    <property type="match status" value="1"/>
</dbReference>
<dbReference type="PANTHER" id="PTHR43065">
    <property type="entry name" value="SENSOR HISTIDINE KINASE"/>
    <property type="match status" value="1"/>
</dbReference>
<dbReference type="Pfam" id="PF08447">
    <property type="entry name" value="PAS_3"/>
    <property type="match status" value="1"/>
</dbReference>
<dbReference type="InterPro" id="IPR000700">
    <property type="entry name" value="PAS-assoc_C"/>
</dbReference>
<dbReference type="AlphaFoldDB" id="A0A3N1MBF1"/>
<dbReference type="InterPro" id="IPR013656">
    <property type="entry name" value="PAS_4"/>
</dbReference>
<keyword evidence="13" id="KW-1185">Reference proteome</keyword>
<dbReference type="Pfam" id="PF08448">
    <property type="entry name" value="PAS_4"/>
    <property type="match status" value="1"/>
</dbReference>
<dbReference type="PROSITE" id="PS50112">
    <property type="entry name" value="PAS"/>
    <property type="match status" value="1"/>
</dbReference>
<dbReference type="Gene3D" id="3.30.450.40">
    <property type="match status" value="1"/>
</dbReference>
<dbReference type="Gene3D" id="3.40.50.2300">
    <property type="match status" value="2"/>
</dbReference>
<dbReference type="EMBL" id="RJKX01000013">
    <property type="protein sequence ID" value="ROQ00375.1"/>
    <property type="molecule type" value="Genomic_DNA"/>
</dbReference>
<evidence type="ECO:0000256" key="1">
    <source>
        <dbReference type="ARBA" id="ARBA00000085"/>
    </source>
</evidence>
<feature type="domain" description="Histidine kinase" evidence="8">
    <location>
        <begin position="642"/>
        <end position="865"/>
    </location>
</feature>
<evidence type="ECO:0000256" key="5">
    <source>
        <dbReference type="ARBA" id="ARBA00022777"/>
    </source>
</evidence>
<dbReference type="SMART" id="SM00086">
    <property type="entry name" value="PAC"/>
    <property type="match status" value="1"/>
</dbReference>
<feature type="modified residue" description="4-aspartylphosphate" evidence="6">
    <location>
        <position position="1099"/>
    </location>
</feature>
<dbReference type="SUPFAM" id="SSF55874">
    <property type="entry name" value="ATPase domain of HSP90 chaperone/DNA topoisomerase II/histidine kinase"/>
    <property type="match status" value="1"/>
</dbReference>
<evidence type="ECO:0000259" key="11">
    <source>
        <dbReference type="PROSITE" id="PS50113"/>
    </source>
</evidence>
<dbReference type="InterPro" id="IPR000014">
    <property type="entry name" value="PAS"/>
</dbReference>
<keyword evidence="3 6" id="KW-0597">Phosphoprotein</keyword>
<evidence type="ECO:0000256" key="6">
    <source>
        <dbReference type="PROSITE-ProRule" id="PRU00169"/>
    </source>
</evidence>
<dbReference type="CDD" id="cd18161">
    <property type="entry name" value="REC_hyHK_blue-like"/>
    <property type="match status" value="1"/>
</dbReference>
<dbReference type="NCBIfam" id="TIGR00229">
    <property type="entry name" value="sensory_box"/>
    <property type="match status" value="1"/>
</dbReference>
<dbReference type="InterPro" id="IPR005467">
    <property type="entry name" value="His_kinase_dom"/>
</dbReference>
<evidence type="ECO:0000256" key="2">
    <source>
        <dbReference type="ARBA" id="ARBA00012438"/>
    </source>
</evidence>
<comment type="caution">
    <text evidence="12">The sequence shown here is derived from an EMBL/GenBank/DDBJ whole genome shotgun (WGS) entry which is preliminary data.</text>
</comment>
<evidence type="ECO:0000256" key="4">
    <source>
        <dbReference type="ARBA" id="ARBA00022679"/>
    </source>
</evidence>
<dbReference type="InterPro" id="IPR003594">
    <property type="entry name" value="HATPase_dom"/>
</dbReference>
<accession>A0A3N1MBF1</accession>
<feature type="domain" description="PAC" evidence="11">
    <location>
        <begin position="376"/>
        <end position="428"/>
    </location>
</feature>
<dbReference type="InterPro" id="IPR036890">
    <property type="entry name" value="HATPase_C_sf"/>
</dbReference>
<dbReference type="SMART" id="SM00388">
    <property type="entry name" value="HisKA"/>
    <property type="match status" value="1"/>
</dbReference>
<dbReference type="GO" id="GO:0000155">
    <property type="term" value="F:phosphorelay sensor kinase activity"/>
    <property type="evidence" value="ECO:0007669"/>
    <property type="project" value="InterPro"/>
</dbReference>
<reference evidence="12 13" key="1">
    <citation type="submission" date="2018-11" db="EMBL/GenBank/DDBJ databases">
        <title>Genomic Encyclopedia of Type Strains, Phase IV (KMG-IV): sequencing the most valuable type-strain genomes for metagenomic binning, comparative biology and taxonomic classification.</title>
        <authorList>
            <person name="Goeker M."/>
        </authorList>
    </citation>
    <scope>NUCLEOTIDE SEQUENCE [LARGE SCALE GENOMIC DNA]</scope>
    <source>
        <strain evidence="12 13">DSM 5900</strain>
    </source>
</reference>
<gene>
    <name evidence="12" type="ORF">EDC65_2171</name>
</gene>
<protein>
    <recommendedName>
        <fullName evidence="2">histidine kinase</fullName>
        <ecNumber evidence="2">2.7.13.3</ecNumber>
    </recommendedName>
</protein>
<dbReference type="Pfam" id="PF00072">
    <property type="entry name" value="Response_reg"/>
    <property type="match status" value="2"/>
</dbReference>
<evidence type="ECO:0000313" key="13">
    <source>
        <dbReference type="Proteomes" id="UP000278222"/>
    </source>
</evidence>
<dbReference type="Gene3D" id="3.30.565.10">
    <property type="entry name" value="Histidine kinase-like ATPase, C-terminal domain"/>
    <property type="match status" value="1"/>
</dbReference>
<dbReference type="PRINTS" id="PR00344">
    <property type="entry name" value="BCTRLSENSOR"/>
</dbReference>
<dbReference type="Proteomes" id="UP000278222">
    <property type="component" value="Unassembled WGS sequence"/>
</dbReference>
<feature type="domain" description="PAS" evidence="10">
    <location>
        <begin position="303"/>
        <end position="373"/>
    </location>
</feature>
<dbReference type="SUPFAM" id="SSF52172">
    <property type="entry name" value="CheY-like"/>
    <property type="match status" value="2"/>
</dbReference>
<dbReference type="SUPFAM" id="SSF47384">
    <property type="entry name" value="Homodimeric domain of signal transducing histidine kinase"/>
    <property type="match status" value="1"/>
</dbReference>
<comment type="catalytic activity">
    <reaction evidence="1">
        <text>ATP + protein L-histidine = ADP + protein N-phospho-L-histidine.</text>
        <dbReference type="EC" id="2.7.13.3"/>
    </reaction>
</comment>
<dbReference type="Pfam" id="PF02518">
    <property type="entry name" value="HATPase_c"/>
    <property type="match status" value="1"/>
</dbReference>
<dbReference type="InterPro" id="IPR001610">
    <property type="entry name" value="PAC"/>
</dbReference>
<evidence type="ECO:0000259" key="9">
    <source>
        <dbReference type="PROSITE" id="PS50110"/>
    </source>
</evidence>
<dbReference type="InterPro" id="IPR003018">
    <property type="entry name" value="GAF"/>
</dbReference>
<dbReference type="SMART" id="SM00065">
    <property type="entry name" value="GAF"/>
    <property type="match status" value="1"/>
</dbReference>
<keyword evidence="5" id="KW-0418">Kinase</keyword>
<name>A0A3N1MBF1_9PROT</name>